<evidence type="ECO:0000313" key="2">
    <source>
        <dbReference type="Proteomes" id="UP001162156"/>
    </source>
</evidence>
<name>A0AAV8ZU33_9CUCU</name>
<gene>
    <name evidence="1" type="ORF">NQ314_002018</name>
</gene>
<dbReference type="EMBL" id="JANEYF010000625">
    <property type="protein sequence ID" value="KAJ8968926.1"/>
    <property type="molecule type" value="Genomic_DNA"/>
</dbReference>
<accession>A0AAV8ZU33</accession>
<comment type="caution">
    <text evidence="1">The sequence shown here is derived from an EMBL/GenBank/DDBJ whole genome shotgun (WGS) entry which is preliminary data.</text>
</comment>
<evidence type="ECO:0000313" key="1">
    <source>
        <dbReference type="EMBL" id="KAJ8968926.1"/>
    </source>
</evidence>
<sequence>MLISNTGNRKIKPTKELNPEYIPIFLKVIHGNTNKKRVLVEQFLTHMANKGLTVDIKKNYFSETFKEICYMEKV</sequence>
<protein>
    <submittedName>
        <fullName evidence="1">Uncharacterized protein</fullName>
    </submittedName>
</protein>
<proteinExistence type="predicted"/>
<dbReference type="Proteomes" id="UP001162156">
    <property type="component" value="Unassembled WGS sequence"/>
</dbReference>
<reference evidence="1" key="1">
    <citation type="journal article" date="2023" name="Insect Mol. Biol.">
        <title>Genome sequencing provides insights into the evolution of gene families encoding plant cell wall-degrading enzymes in longhorned beetles.</title>
        <authorList>
            <person name="Shin N.R."/>
            <person name="Okamura Y."/>
            <person name="Kirsch R."/>
            <person name="Pauchet Y."/>
        </authorList>
    </citation>
    <scope>NUCLEOTIDE SEQUENCE</scope>
    <source>
        <strain evidence="1">RBIC_L_NR</strain>
    </source>
</reference>
<dbReference type="AlphaFoldDB" id="A0AAV8ZU33"/>
<keyword evidence="2" id="KW-1185">Reference proteome</keyword>
<organism evidence="1 2">
    <name type="scientific">Rhamnusium bicolor</name>
    <dbReference type="NCBI Taxonomy" id="1586634"/>
    <lineage>
        <taxon>Eukaryota</taxon>
        <taxon>Metazoa</taxon>
        <taxon>Ecdysozoa</taxon>
        <taxon>Arthropoda</taxon>
        <taxon>Hexapoda</taxon>
        <taxon>Insecta</taxon>
        <taxon>Pterygota</taxon>
        <taxon>Neoptera</taxon>
        <taxon>Endopterygota</taxon>
        <taxon>Coleoptera</taxon>
        <taxon>Polyphaga</taxon>
        <taxon>Cucujiformia</taxon>
        <taxon>Chrysomeloidea</taxon>
        <taxon>Cerambycidae</taxon>
        <taxon>Lepturinae</taxon>
        <taxon>Rhagiini</taxon>
        <taxon>Rhamnusium</taxon>
    </lineage>
</organism>